<proteinExistence type="predicted"/>
<name>A0A498IQH1_MALDO</name>
<dbReference type="Proteomes" id="UP000290289">
    <property type="component" value="Chromosome 11"/>
</dbReference>
<protein>
    <submittedName>
        <fullName evidence="2">Uncharacterized protein</fullName>
    </submittedName>
</protein>
<gene>
    <name evidence="2" type="ORF">DVH24_005736</name>
</gene>
<organism evidence="2 3">
    <name type="scientific">Malus domestica</name>
    <name type="common">Apple</name>
    <name type="synonym">Pyrus malus</name>
    <dbReference type="NCBI Taxonomy" id="3750"/>
    <lineage>
        <taxon>Eukaryota</taxon>
        <taxon>Viridiplantae</taxon>
        <taxon>Streptophyta</taxon>
        <taxon>Embryophyta</taxon>
        <taxon>Tracheophyta</taxon>
        <taxon>Spermatophyta</taxon>
        <taxon>Magnoliopsida</taxon>
        <taxon>eudicotyledons</taxon>
        <taxon>Gunneridae</taxon>
        <taxon>Pentapetalae</taxon>
        <taxon>rosids</taxon>
        <taxon>fabids</taxon>
        <taxon>Rosales</taxon>
        <taxon>Rosaceae</taxon>
        <taxon>Amygdaloideae</taxon>
        <taxon>Maleae</taxon>
        <taxon>Malus</taxon>
    </lineage>
</organism>
<reference evidence="2 3" key="1">
    <citation type="submission" date="2018-10" db="EMBL/GenBank/DDBJ databases">
        <title>A high-quality apple genome assembly.</title>
        <authorList>
            <person name="Hu J."/>
        </authorList>
    </citation>
    <scope>NUCLEOTIDE SEQUENCE [LARGE SCALE GENOMIC DNA]</scope>
    <source>
        <strain evidence="3">cv. HFTH1</strain>
        <tissue evidence="2">Young leaf</tissue>
    </source>
</reference>
<evidence type="ECO:0000313" key="3">
    <source>
        <dbReference type="Proteomes" id="UP000290289"/>
    </source>
</evidence>
<dbReference type="AlphaFoldDB" id="A0A498IQH1"/>
<comment type="caution">
    <text evidence="2">The sequence shown here is derived from an EMBL/GenBank/DDBJ whole genome shotgun (WGS) entry which is preliminary data.</text>
</comment>
<dbReference type="EMBL" id="RDQH01000337">
    <property type="protein sequence ID" value="RXH83483.1"/>
    <property type="molecule type" value="Genomic_DNA"/>
</dbReference>
<sequence>MVHELSIRRVANQGVKDLEGLIHLIGCEVTLFTKKDLCLITGLYDDEPYDLEVEPSNIRLLTKYFPQKFGFVGKSSKGKGKVVKGKGKVKTASKKAAKKVLVTCAELETTFKQCEDEDDALKMGLVYFVEGVLIGVKREGDEGDGDAEGHEKEEEDEKEQTKEMGIRKIVPTEVEKNSGFWTWGYDADVVMLELRRQMMLANLKHKLRS</sequence>
<evidence type="ECO:0000256" key="1">
    <source>
        <dbReference type="SAM" id="MobiDB-lite"/>
    </source>
</evidence>
<feature type="region of interest" description="Disordered" evidence="1">
    <location>
        <begin position="139"/>
        <end position="163"/>
    </location>
</feature>
<evidence type="ECO:0000313" key="2">
    <source>
        <dbReference type="EMBL" id="RXH83483.1"/>
    </source>
</evidence>
<keyword evidence="3" id="KW-1185">Reference proteome</keyword>
<accession>A0A498IQH1</accession>